<organism evidence="1 2">
    <name type="scientific">Leishmania orientalis</name>
    <dbReference type="NCBI Taxonomy" id="2249476"/>
    <lineage>
        <taxon>Eukaryota</taxon>
        <taxon>Discoba</taxon>
        <taxon>Euglenozoa</taxon>
        <taxon>Kinetoplastea</taxon>
        <taxon>Metakinetoplastina</taxon>
        <taxon>Trypanosomatida</taxon>
        <taxon>Trypanosomatidae</taxon>
        <taxon>Leishmaniinae</taxon>
        <taxon>Leishmania</taxon>
    </lineage>
</organism>
<dbReference type="EMBL" id="JAFHLR010000023">
    <property type="protein sequence ID" value="KAG5478424.1"/>
    <property type="molecule type" value="Genomic_DNA"/>
</dbReference>
<dbReference type="Proteomes" id="UP000674143">
    <property type="component" value="Unassembled WGS sequence"/>
</dbReference>
<reference evidence="2" key="1">
    <citation type="journal article" date="2021" name="Microbiol. Resour. Announc.">
        <title>LGAAP: Leishmaniinae Genome Assembly and Annotation Pipeline.</title>
        <authorList>
            <person name="Almutairi H."/>
            <person name="Urbaniak M.D."/>
            <person name="Bates M.D."/>
            <person name="Jariyapan N."/>
            <person name="Kwakye-Nuako G."/>
            <person name="Thomaz-Soccol V."/>
            <person name="Al-Salem W.S."/>
            <person name="Dillon R.J."/>
            <person name="Bates P.A."/>
            <person name="Gatherer D."/>
        </authorList>
    </citation>
    <scope>NUCLEOTIDE SEQUENCE [LARGE SCALE GENOMIC DNA]</scope>
</reference>
<reference evidence="2" key="2">
    <citation type="journal article" date="2021" name="Sci. Data">
        <title>Chromosome-scale genome sequencing, assembly and annotation of six genomes from subfamily Leishmaniinae.</title>
        <authorList>
            <person name="Almutairi H."/>
            <person name="Urbaniak M.D."/>
            <person name="Bates M.D."/>
            <person name="Jariyapan N."/>
            <person name="Kwakye-Nuako G."/>
            <person name="Thomaz Soccol V."/>
            <person name="Al-Salem W.S."/>
            <person name="Dillon R.J."/>
            <person name="Bates P.A."/>
            <person name="Gatherer D."/>
        </authorList>
    </citation>
    <scope>NUCLEOTIDE SEQUENCE [LARGE SCALE GENOMIC DNA]</scope>
</reference>
<dbReference type="RefSeq" id="XP_067063085.1">
    <property type="nucleotide sequence ID" value="XM_067206638.1"/>
</dbReference>
<accession>A0A836GQX6</accession>
<dbReference type="GeneID" id="92360572"/>
<protein>
    <submittedName>
        <fullName evidence="1">Uncharacterized protein</fullName>
    </submittedName>
</protein>
<proteinExistence type="predicted"/>
<gene>
    <name evidence="1" type="ORF">LSCM4_04656</name>
</gene>
<sequence>MYTEKDLSVANGFASSAFLLPSAQRRNCDAPPLPLQCLLAPEPCSVGQEARPDILLVRVGEVAGKLLALLQATEYDTYRVQSIATEAMANLQMVRLHLIERTLNATVEREVACTSQEDI</sequence>
<dbReference type="AlphaFoldDB" id="A0A836GQX6"/>
<comment type="caution">
    <text evidence="1">The sequence shown here is derived from an EMBL/GenBank/DDBJ whole genome shotgun (WGS) entry which is preliminary data.</text>
</comment>
<keyword evidence="2" id="KW-1185">Reference proteome</keyword>
<name>A0A836GQX6_9TRYP</name>
<evidence type="ECO:0000313" key="2">
    <source>
        <dbReference type="Proteomes" id="UP000674143"/>
    </source>
</evidence>
<evidence type="ECO:0000313" key="1">
    <source>
        <dbReference type="EMBL" id="KAG5478424.1"/>
    </source>
</evidence>
<dbReference type="KEGG" id="loi:92360572"/>